<feature type="domain" description="PilZ" evidence="1">
    <location>
        <begin position="8"/>
        <end position="91"/>
    </location>
</feature>
<evidence type="ECO:0000313" key="3">
    <source>
        <dbReference type="Proteomes" id="UP000191418"/>
    </source>
</evidence>
<gene>
    <name evidence="2" type="ORF">BTE48_14045</name>
</gene>
<dbReference type="GO" id="GO:0035438">
    <property type="term" value="F:cyclic-di-GMP binding"/>
    <property type="evidence" value="ECO:0007669"/>
    <property type="project" value="InterPro"/>
</dbReference>
<accession>A0A1T4S4S0</accession>
<dbReference type="Gene3D" id="2.40.10.220">
    <property type="entry name" value="predicted glycosyltransferase like domains"/>
    <property type="match status" value="1"/>
</dbReference>
<dbReference type="InterPro" id="IPR009875">
    <property type="entry name" value="PilZ_domain"/>
</dbReference>
<dbReference type="AlphaFoldDB" id="A0A1T4S4S0"/>
<reference evidence="2 3" key="1">
    <citation type="submission" date="2017-01" db="EMBL/GenBank/DDBJ databases">
        <title>Genome Sequencing of a Marine Spirillum, Oceanospirillum multiglobuliferum ATCC 33336, from Japan.</title>
        <authorList>
            <person name="Carney J.G."/>
            <person name="Trachtenberg A.M."/>
            <person name="Rheaume B.A."/>
            <person name="Linnane J.D."/>
            <person name="Pitts N.L."/>
            <person name="Mykles D.L."/>
            <person name="Maclea K.S."/>
        </authorList>
    </citation>
    <scope>NUCLEOTIDE SEQUENCE [LARGE SCALE GENOMIC DNA]</scope>
    <source>
        <strain evidence="2 3">ATCC 33336</strain>
    </source>
</reference>
<proteinExistence type="predicted"/>
<dbReference type="SUPFAM" id="SSF141371">
    <property type="entry name" value="PilZ domain-like"/>
    <property type="match status" value="1"/>
</dbReference>
<evidence type="ECO:0000259" key="1">
    <source>
        <dbReference type="Pfam" id="PF07238"/>
    </source>
</evidence>
<dbReference type="RefSeq" id="WP_159445669.1">
    <property type="nucleotide sequence ID" value="NZ_FUXG01000024.1"/>
</dbReference>
<evidence type="ECO:0000313" key="2">
    <source>
        <dbReference type="EMBL" id="OPX54435.1"/>
    </source>
</evidence>
<dbReference type="Pfam" id="PF07238">
    <property type="entry name" value="PilZ"/>
    <property type="match status" value="1"/>
</dbReference>
<name>A0A1T4S4S0_9GAMM</name>
<dbReference type="STRING" id="64969.SAMN02745127_02747"/>
<organism evidence="2 3">
    <name type="scientific">Oceanospirillum multiglobuliferum</name>
    <dbReference type="NCBI Taxonomy" id="64969"/>
    <lineage>
        <taxon>Bacteria</taxon>
        <taxon>Pseudomonadati</taxon>
        <taxon>Pseudomonadota</taxon>
        <taxon>Gammaproteobacteria</taxon>
        <taxon>Oceanospirillales</taxon>
        <taxon>Oceanospirillaceae</taxon>
        <taxon>Oceanospirillum</taxon>
    </lineage>
</organism>
<dbReference type="Proteomes" id="UP000191418">
    <property type="component" value="Unassembled WGS sequence"/>
</dbReference>
<dbReference type="OrthoDB" id="5290589at2"/>
<dbReference type="EMBL" id="MTSM01000025">
    <property type="protein sequence ID" value="OPX54435.1"/>
    <property type="molecule type" value="Genomic_DNA"/>
</dbReference>
<keyword evidence="3" id="KW-1185">Reference proteome</keyword>
<sequence>MDFVLSVEKRQSSRIKLNSPLLVTPKHSPSSVTVFCLDFSHSGLSIRSPVQLKIGTEVKVELINPLAPFQAEAKVVWVRSAPLSDQFHIGLALIIEE</sequence>
<protein>
    <recommendedName>
        <fullName evidence="1">PilZ domain-containing protein</fullName>
    </recommendedName>
</protein>
<comment type="caution">
    <text evidence="2">The sequence shown here is derived from an EMBL/GenBank/DDBJ whole genome shotgun (WGS) entry which is preliminary data.</text>
</comment>